<dbReference type="Gene3D" id="1.10.1660.10">
    <property type="match status" value="1"/>
</dbReference>
<dbReference type="Proteomes" id="UP001162734">
    <property type="component" value="Chromosome"/>
</dbReference>
<dbReference type="PANTHER" id="PTHR30204:SF69">
    <property type="entry name" value="MERR-FAMILY TRANSCRIPTIONAL REGULATOR"/>
    <property type="match status" value="1"/>
</dbReference>
<evidence type="ECO:0000313" key="7">
    <source>
        <dbReference type="EMBL" id="BDG07621.1"/>
    </source>
</evidence>
<dbReference type="RefSeq" id="WP_248344428.1">
    <property type="nucleotide sequence ID" value="NZ_AP025592.1"/>
</dbReference>
<dbReference type="Pfam" id="PF13411">
    <property type="entry name" value="MerR_1"/>
    <property type="match status" value="1"/>
</dbReference>
<dbReference type="SUPFAM" id="SSF46955">
    <property type="entry name" value="Putative DNA-binding domain"/>
    <property type="match status" value="1"/>
</dbReference>
<sequence length="166" mass="18054">MGGAQLTSGDLARATGATVRTIRFYEEQGLLKPAQVSEGGHRRYTGEDLERLRLIGDLRELGLGLGEIKAVLDLRSGCATAAEFAGRCHELLSTHLDQAQQRIERLRRVKRELADALAAMEERLACETAGRCPCAVADAHGTPRIVKVLARDGLCEHRGRRPGKDG</sequence>
<evidence type="ECO:0000256" key="5">
    <source>
        <dbReference type="SAM" id="Coils"/>
    </source>
</evidence>
<keyword evidence="1" id="KW-0678">Repressor</keyword>
<dbReference type="InterPro" id="IPR000551">
    <property type="entry name" value="MerR-type_HTH_dom"/>
</dbReference>
<accession>A0ABN6N3T2</accession>
<dbReference type="InterPro" id="IPR009061">
    <property type="entry name" value="DNA-bd_dom_put_sf"/>
</dbReference>
<feature type="coiled-coil region" evidence="5">
    <location>
        <begin position="89"/>
        <end position="123"/>
    </location>
</feature>
<keyword evidence="4" id="KW-0804">Transcription</keyword>
<dbReference type="PROSITE" id="PS50937">
    <property type="entry name" value="HTH_MERR_2"/>
    <property type="match status" value="1"/>
</dbReference>
<dbReference type="InterPro" id="IPR047057">
    <property type="entry name" value="MerR_fam"/>
</dbReference>
<keyword evidence="3" id="KW-0238">DNA-binding</keyword>
<dbReference type="EMBL" id="AP025592">
    <property type="protein sequence ID" value="BDG07621.1"/>
    <property type="molecule type" value="Genomic_DNA"/>
</dbReference>
<keyword evidence="8" id="KW-1185">Reference proteome</keyword>
<organism evidence="7 8">
    <name type="scientific">Anaeromyxobacter paludicola</name>
    <dbReference type="NCBI Taxonomy" id="2918171"/>
    <lineage>
        <taxon>Bacteria</taxon>
        <taxon>Pseudomonadati</taxon>
        <taxon>Myxococcota</taxon>
        <taxon>Myxococcia</taxon>
        <taxon>Myxococcales</taxon>
        <taxon>Cystobacterineae</taxon>
        <taxon>Anaeromyxobacteraceae</taxon>
        <taxon>Anaeromyxobacter</taxon>
    </lineage>
</organism>
<reference evidence="8" key="1">
    <citation type="journal article" date="2022" name="Int. J. Syst. Evol. Microbiol.">
        <title>Anaeromyxobacter oryzae sp. nov., Anaeromyxobacter diazotrophicus sp. nov. and Anaeromyxobacter paludicola sp. nov., isolated from paddy soils.</title>
        <authorList>
            <person name="Itoh H."/>
            <person name="Xu Z."/>
            <person name="Mise K."/>
            <person name="Masuda Y."/>
            <person name="Ushijima N."/>
            <person name="Hayakawa C."/>
            <person name="Shiratori Y."/>
            <person name="Senoo K."/>
        </authorList>
    </citation>
    <scope>NUCLEOTIDE SEQUENCE [LARGE SCALE GENOMIC DNA]</scope>
    <source>
        <strain evidence="8">Red630</strain>
    </source>
</reference>
<dbReference type="PANTHER" id="PTHR30204">
    <property type="entry name" value="REDOX-CYCLING DRUG-SENSING TRANSCRIPTIONAL ACTIVATOR SOXR"/>
    <property type="match status" value="1"/>
</dbReference>
<feature type="domain" description="HTH merR-type" evidence="6">
    <location>
        <begin position="5"/>
        <end position="74"/>
    </location>
</feature>
<evidence type="ECO:0000256" key="3">
    <source>
        <dbReference type="ARBA" id="ARBA00023125"/>
    </source>
</evidence>
<evidence type="ECO:0000259" key="6">
    <source>
        <dbReference type="PROSITE" id="PS50937"/>
    </source>
</evidence>
<dbReference type="PRINTS" id="PR00040">
    <property type="entry name" value="HTHMERR"/>
</dbReference>
<evidence type="ECO:0000256" key="1">
    <source>
        <dbReference type="ARBA" id="ARBA00022491"/>
    </source>
</evidence>
<keyword evidence="2" id="KW-0805">Transcription regulation</keyword>
<dbReference type="SMART" id="SM00422">
    <property type="entry name" value="HTH_MERR"/>
    <property type="match status" value="1"/>
</dbReference>
<keyword evidence="5" id="KW-0175">Coiled coil</keyword>
<gene>
    <name evidence="7" type="ORF">AMPC_07340</name>
</gene>
<dbReference type="CDD" id="cd00592">
    <property type="entry name" value="HTH_MerR-like"/>
    <property type="match status" value="1"/>
</dbReference>
<protein>
    <recommendedName>
        <fullName evidence="6">HTH merR-type domain-containing protein</fullName>
    </recommendedName>
</protein>
<name>A0ABN6N3T2_9BACT</name>
<proteinExistence type="predicted"/>
<evidence type="ECO:0000256" key="2">
    <source>
        <dbReference type="ARBA" id="ARBA00023015"/>
    </source>
</evidence>
<evidence type="ECO:0000313" key="8">
    <source>
        <dbReference type="Proteomes" id="UP001162734"/>
    </source>
</evidence>
<evidence type="ECO:0000256" key="4">
    <source>
        <dbReference type="ARBA" id="ARBA00023163"/>
    </source>
</evidence>